<proteinExistence type="predicted"/>
<protein>
    <submittedName>
        <fullName evidence="2">Stage IV sporulation protein B</fullName>
        <ecNumber evidence="2">3.4.21.116</ecNumber>
    </submittedName>
</protein>
<evidence type="ECO:0000259" key="1">
    <source>
        <dbReference type="PROSITE" id="PS51494"/>
    </source>
</evidence>
<dbReference type="SUPFAM" id="SSF50156">
    <property type="entry name" value="PDZ domain-like"/>
    <property type="match status" value="1"/>
</dbReference>
<evidence type="ECO:0000313" key="2">
    <source>
        <dbReference type="EMBL" id="QGG46534.1"/>
    </source>
</evidence>
<feature type="domain" description="Peptidase S55" evidence="1">
    <location>
        <begin position="216"/>
        <end position="455"/>
    </location>
</feature>
<dbReference type="EC" id="3.4.21.116" evidence="2"/>
<dbReference type="Proteomes" id="UP000366051">
    <property type="component" value="Chromosome"/>
</dbReference>
<dbReference type="NCBIfam" id="TIGR02860">
    <property type="entry name" value="spore_IV_B"/>
    <property type="match status" value="1"/>
</dbReference>
<dbReference type="AlphaFoldDB" id="A0A5Q2MW14"/>
<dbReference type="Pfam" id="PF05580">
    <property type="entry name" value="Peptidase_S55"/>
    <property type="match status" value="1"/>
</dbReference>
<gene>
    <name evidence="2" type="primary">spoIVB</name>
    <name evidence="2" type="ORF">FTV88_0355</name>
</gene>
<dbReference type="InterPro" id="IPR008763">
    <property type="entry name" value="Peptidase_S55"/>
</dbReference>
<reference evidence="3" key="1">
    <citation type="submission" date="2019-11" db="EMBL/GenBank/DDBJ databases">
        <title>Genome sequence of Heliorestis convoluta strain HH, an alkaliphilic and minimalistic phototrophic bacterium from a soda lake in Egypt.</title>
        <authorList>
            <person name="Dewey E.D."/>
            <person name="Stokes L.M."/>
            <person name="Burchell B.M."/>
            <person name="Shaffer K.N."/>
            <person name="Huntington A.M."/>
            <person name="Baker J.M."/>
            <person name="Nadendla S."/>
            <person name="Giglio M.G."/>
            <person name="Touchman J.W."/>
            <person name="Blankenship R.E."/>
            <person name="Madigan M.T."/>
            <person name="Sattley W.M."/>
        </authorList>
    </citation>
    <scope>NUCLEOTIDE SEQUENCE [LARGE SCALE GENOMIC DNA]</scope>
    <source>
        <strain evidence="3">HH</strain>
    </source>
</reference>
<keyword evidence="2" id="KW-0378">Hydrolase</keyword>
<keyword evidence="3" id="KW-1185">Reference proteome</keyword>
<accession>A0A5Q2MW14</accession>
<dbReference type="KEGG" id="hcv:FTV88_0355"/>
<dbReference type="InterPro" id="IPR036034">
    <property type="entry name" value="PDZ_sf"/>
</dbReference>
<dbReference type="PROSITE" id="PS51494">
    <property type="entry name" value="SPOIVB"/>
    <property type="match status" value="1"/>
</dbReference>
<dbReference type="GO" id="GO:0016787">
    <property type="term" value="F:hydrolase activity"/>
    <property type="evidence" value="ECO:0007669"/>
    <property type="project" value="UniProtKB-KW"/>
</dbReference>
<dbReference type="Pfam" id="PF17820">
    <property type="entry name" value="PDZ_6"/>
    <property type="match status" value="1"/>
</dbReference>
<dbReference type="Gene3D" id="2.30.42.10">
    <property type="match status" value="1"/>
</dbReference>
<organism evidence="2 3">
    <name type="scientific">Heliorestis convoluta</name>
    <dbReference type="NCBI Taxonomy" id="356322"/>
    <lineage>
        <taxon>Bacteria</taxon>
        <taxon>Bacillati</taxon>
        <taxon>Bacillota</taxon>
        <taxon>Clostridia</taxon>
        <taxon>Eubacteriales</taxon>
        <taxon>Heliobacteriaceae</taxon>
        <taxon>Heliorestis</taxon>
    </lineage>
</organism>
<dbReference type="EMBL" id="CP045875">
    <property type="protein sequence ID" value="QGG46534.1"/>
    <property type="molecule type" value="Genomic_DNA"/>
</dbReference>
<dbReference type="RefSeq" id="WP_162007850.1">
    <property type="nucleotide sequence ID" value="NZ_CP045875.1"/>
</dbReference>
<name>A0A5Q2MW14_9FIRM</name>
<sequence length="466" mass="50738">MAKERIKQLTGILLALLILTGSMTKEAQSIWSAPSKLRTTVGEEIPFDRMFPPSMMRHVTLEMNRIDMPALQALSGGDDLVDYSHQDGQEGASTVVTTDTATDEPGRISVTLRLLGLIPLKNIIVDVMPPLELLPGGHSIGVMLHSEGVIVVGQAPIADKKGEKHYPAKIAGLQVGDVIHRVDKKTVKSDADLARIIDEMGKSKGKLEIEWSRNGKMNKTEIEPILCDETKRYRIGLFVRDRASGVGTLTFLEPKSQTYGALGHVINDADTNKRIDVADGKIIPATIKSIHPGRKGSPGEKVGLFQEEDASFSGDIQRNTYVGIFGHLEGKLTNPFYPEPIPIALSAQVTQGPAEIITVINGDRLERFQIHIDRIMPHRSDGKGLVIRVTDPRLLNLTGGIIQGMSGSPIIQNGHIVGAVTHVFINSPSTGYGCLVEQMLEEAGLWKKEQKQVGTLPSKQSPSFNL</sequence>
<dbReference type="InterPro" id="IPR041489">
    <property type="entry name" value="PDZ_6"/>
</dbReference>
<dbReference type="InterPro" id="IPR014219">
    <property type="entry name" value="SpoIVB"/>
</dbReference>
<evidence type="ECO:0000313" key="3">
    <source>
        <dbReference type="Proteomes" id="UP000366051"/>
    </source>
</evidence>